<evidence type="ECO:0000256" key="2">
    <source>
        <dbReference type="ARBA" id="ARBA00022617"/>
    </source>
</evidence>
<dbReference type="GO" id="GO:0005506">
    <property type="term" value="F:iron ion binding"/>
    <property type="evidence" value="ECO:0007669"/>
    <property type="project" value="InterPro"/>
</dbReference>
<feature type="region of interest" description="Disordered" evidence="9">
    <location>
        <begin position="1"/>
        <end position="22"/>
    </location>
</feature>
<keyword evidence="6 8" id="KW-0503">Monooxygenase</keyword>
<proteinExistence type="inferred from homology"/>
<evidence type="ECO:0000256" key="3">
    <source>
        <dbReference type="ARBA" id="ARBA00022723"/>
    </source>
</evidence>
<dbReference type="InterPro" id="IPR050196">
    <property type="entry name" value="Cytochrome_P450_Monoox"/>
</dbReference>
<feature type="compositionally biased region" description="Basic and acidic residues" evidence="9">
    <location>
        <begin position="12"/>
        <end position="21"/>
    </location>
</feature>
<dbReference type="PANTHER" id="PTHR24291">
    <property type="entry name" value="CYTOCHROME P450 FAMILY 4"/>
    <property type="match status" value="1"/>
</dbReference>
<keyword evidence="2 7" id="KW-0349">Heme</keyword>
<dbReference type="InterPro" id="IPR002401">
    <property type="entry name" value="Cyt_P450_E_grp-I"/>
</dbReference>
<dbReference type="AlphaFoldDB" id="A0A5J4KR36"/>
<dbReference type="PANTHER" id="PTHR24291:SF50">
    <property type="entry name" value="BIFUNCTIONAL ALBAFLAVENONE MONOOXYGENASE_TERPENE SYNTHASE"/>
    <property type="match status" value="1"/>
</dbReference>
<dbReference type="GO" id="GO:0004497">
    <property type="term" value="F:monooxygenase activity"/>
    <property type="evidence" value="ECO:0007669"/>
    <property type="project" value="UniProtKB-KW"/>
</dbReference>
<evidence type="ECO:0000256" key="6">
    <source>
        <dbReference type="ARBA" id="ARBA00023033"/>
    </source>
</evidence>
<evidence type="ECO:0000256" key="4">
    <source>
        <dbReference type="ARBA" id="ARBA00023002"/>
    </source>
</evidence>
<accession>A0A5J4KR36</accession>
<evidence type="ECO:0000256" key="5">
    <source>
        <dbReference type="ARBA" id="ARBA00023004"/>
    </source>
</evidence>
<dbReference type="RefSeq" id="WP_162005376.1">
    <property type="nucleotide sequence ID" value="NZ_BKZW01000002.1"/>
</dbReference>
<evidence type="ECO:0000256" key="9">
    <source>
        <dbReference type="SAM" id="MobiDB-lite"/>
    </source>
</evidence>
<reference evidence="10 11" key="1">
    <citation type="submission" date="2019-10" db="EMBL/GenBank/DDBJ databases">
        <title>Dictyobacter vulcani sp. nov., within the class Ktedonobacteria, isolated from soil of volcanic Mt. Zao.</title>
        <authorList>
            <person name="Zheng Y."/>
            <person name="Wang C.M."/>
            <person name="Sakai Y."/>
            <person name="Abe K."/>
            <person name="Yokota A."/>
            <person name="Yabe S."/>
        </authorList>
    </citation>
    <scope>NUCLEOTIDE SEQUENCE [LARGE SCALE GENOMIC DNA]</scope>
    <source>
        <strain evidence="10 11">W12</strain>
    </source>
</reference>
<dbReference type="EMBL" id="BKZW01000002">
    <property type="protein sequence ID" value="GER89612.1"/>
    <property type="molecule type" value="Genomic_DNA"/>
</dbReference>
<dbReference type="PRINTS" id="PR00463">
    <property type="entry name" value="EP450I"/>
</dbReference>
<feature type="binding site" description="axial binding residue" evidence="7">
    <location>
        <position position="39"/>
    </location>
    <ligand>
        <name>heme</name>
        <dbReference type="ChEBI" id="CHEBI:30413"/>
    </ligand>
    <ligandPart>
        <name>Fe</name>
        <dbReference type="ChEBI" id="CHEBI:18248"/>
    </ligandPart>
</feature>
<evidence type="ECO:0000256" key="1">
    <source>
        <dbReference type="ARBA" id="ARBA00010617"/>
    </source>
</evidence>
<evidence type="ECO:0000313" key="10">
    <source>
        <dbReference type="EMBL" id="GER89612.1"/>
    </source>
</evidence>
<dbReference type="SUPFAM" id="SSF48264">
    <property type="entry name" value="Cytochrome P450"/>
    <property type="match status" value="1"/>
</dbReference>
<keyword evidence="5 7" id="KW-0408">Iron</keyword>
<keyword evidence="3 7" id="KW-0479">Metal-binding</keyword>
<evidence type="ECO:0008006" key="12">
    <source>
        <dbReference type="Google" id="ProtNLM"/>
    </source>
</evidence>
<organism evidence="10 11">
    <name type="scientific">Dictyobacter vulcani</name>
    <dbReference type="NCBI Taxonomy" id="2607529"/>
    <lineage>
        <taxon>Bacteria</taxon>
        <taxon>Bacillati</taxon>
        <taxon>Chloroflexota</taxon>
        <taxon>Ktedonobacteria</taxon>
        <taxon>Ktedonobacterales</taxon>
        <taxon>Dictyobacteraceae</taxon>
        <taxon>Dictyobacter</taxon>
    </lineage>
</organism>
<name>A0A5J4KR36_9CHLR</name>
<dbReference type="Gene3D" id="1.10.630.10">
    <property type="entry name" value="Cytochrome P450"/>
    <property type="match status" value="1"/>
</dbReference>
<gene>
    <name evidence="10" type="ORF">KDW_37740</name>
</gene>
<evidence type="ECO:0000256" key="7">
    <source>
        <dbReference type="PIRSR" id="PIRSR602401-1"/>
    </source>
</evidence>
<dbReference type="InterPro" id="IPR017972">
    <property type="entry name" value="Cyt_P450_CS"/>
</dbReference>
<dbReference type="Pfam" id="PF00067">
    <property type="entry name" value="p450"/>
    <property type="match status" value="1"/>
</dbReference>
<dbReference type="InterPro" id="IPR001128">
    <property type="entry name" value="Cyt_P450"/>
</dbReference>
<dbReference type="InterPro" id="IPR036396">
    <property type="entry name" value="Cyt_P450_sf"/>
</dbReference>
<sequence length="98" mass="11182">MKSYKDAPQTFDPDRFSAERSKGRHPLAYMPFGAGPRKCIGSNMALMEGPLLLAMIAQRYDLELVSGQRIEGEVAITYRPRYSMNMFLKPRSIPQKKQ</sequence>
<keyword evidence="11" id="KW-1185">Reference proteome</keyword>
<dbReference type="GO" id="GO:0020037">
    <property type="term" value="F:heme binding"/>
    <property type="evidence" value="ECO:0007669"/>
    <property type="project" value="InterPro"/>
</dbReference>
<protein>
    <recommendedName>
        <fullName evidence="12">Cytochrome P450</fullName>
    </recommendedName>
</protein>
<keyword evidence="4 8" id="KW-0560">Oxidoreductase</keyword>
<evidence type="ECO:0000313" key="11">
    <source>
        <dbReference type="Proteomes" id="UP000326912"/>
    </source>
</evidence>
<dbReference type="GO" id="GO:0016705">
    <property type="term" value="F:oxidoreductase activity, acting on paired donors, with incorporation or reduction of molecular oxygen"/>
    <property type="evidence" value="ECO:0007669"/>
    <property type="project" value="InterPro"/>
</dbReference>
<dbReference type="PROSITE" id="PS00086">
    <property type="entry name" value="CYTOCHROME_P450"/>
    <property type="match status" value="1"/>
</dbReference>
<dbReference type="Proteomes" id="UP000326912">
    <property type="component" value="Unassembled WGS sequence"/>
</dbReference>
<evidence type="ECO:0000256" key="8">
    <source>
        <dbReference type="RuleBase" id="RU000461"/>
    </source>
</evidence>
<comment type="similarity">
    <text evidence="1 8">Belongs to the cytochrome P450 family.</text>
</comment>
<comment type="cofactor">
    <cofactor evidence="7">
        <name>heme</name>
        <dbReference type="ChEBI" id="CHEBI:30413"/>
    </cofactor>
</comment>
<comment type="caution">
    <text evidence="10">The sequence shown here is derived from an EMBL/GenBank/DDBJ whole genome shotgun (WGS) entry which is preliminary data.</text>
</comment>